<dbReference type="EMBL" id="ASHM01079007">
    <property type="protein sequence ID" value="PNX58642.1"/>
    <property type="molecule type" value="Genomic_DNA"/>
</dbReference>
<dbReference type="ExpressionAtlas" id="A0A2K3JX99">
    <property type="expression patterns" value="baseline"/>
</dbReference>
<dbReference type="Gene3D" id="2.40.50.140">
    <property type="entry name" value="Nucleic acid-binding proteins"/>
    <property type="match status" value="1"/>
</dbReference>
<name>A0A2K3JX99_TRIPR</name>
<proteinExistence type="predicted"/>
<protein>
    <submittedName>
        <fullName evidence="1">Replication A1-like protein</fullName>
    </submittedName>
</protein>
<sequence>MSQSSGGSMYTPEQKLCHNAEIMSLPQMMSLSRDTNCVTVVNTVRVRTNNKGWYYQACYKCPKTASGDKPPFKCGDGHPTETEIWKYRVDVDVVYANTEATFTFWDRECEEIFKESAASLRAKMIAIGYNDPREYPTTIDTIEGRTLAVRVKWQPKWSNGSVQGVHDGENFIEDLKAQFTSAQDPKPLEQVPSPFTE</sequence>
<dbReference type="InterPro" id="IPR012340">
    <property type="entry name" value="NA-bd_OB-fold"/>
</dbReference>
<evidence type="ECO:0000313" key="2">
    <source>
        <dbReference type="Proteomes" id="UP000236291"/>
    </source>
</evidence>
<accession>A0A2K3JX99</accession>
<organism evidence="1 2">
    <name type="scientific">Trifolium pratense</name>
    <name type="common">Red clover</name>
    <dbReference type="NCBI Taxonomy" id="57577"/>
    <lineage>
        <taxon>Eukaryota</taxon>
        <taxon>Viridiplantae</taxon>
        <taxon>Streptophyta</taxon>
        <taxon>Embryophyta</taxon>
        <taxon>Tracheophyta</taxon>
        <taxon>Spermatophyta</taxon>
        <taxon>Magnoliopsida</taxon>
        <taxon>eudicotyledons</taxon>
        <taxon>Gunneridae</taxon>
        <taxon>Pentapetalae</taxon>
        <taxon>rosids</taxon>
        <taxon>fabids</taxon>
        <taxon>Fabales</taxon>
        <taxon>Fabaceae</taxon>
        <taxon>Papilionoideae</taxon>
        <taxon>50 kb inversion clade</taxon>
        <taxon>NPAAA clade</taxon>
        <taxon>Hologalegina</taxon>
        <taxon>IRL clade</taxon>
        <taxon>Trifolieae</taxon>
        <taxon>Trifolium</taxon>
    </lineage>
</organism>
<reference evidence="1 2" key="1">
    <citation type="journal article" date="2014" name="Am. J. Bot.">
        <title>Genome assembly and annotation for red clover (Trifolium pratense; Fabaceae).</title>
        <authorList>
            <person name="Istvanek J."/>
            <person name="Jaros M."/>
            <person name="Krenek A."/>
            <person name="Repkova J."/>
        </authorList>
    </citation>
    <scope>NUCLEOTIDE SEQUENCE [LARGE SCALE GENOMIC DNA]</scope>
    <source>
        <strain evidence="2">cv. Tatra</strain>
        <tissue evidence="1">Young leaves</tissue>
    </source>
</reference>
<comment type="caution">
    <text evidence="1">The sequence shown here is derived from an EMBL/GenBank/DDBJ whole genome shotgun (WGS) entry which is preliminary data.</text>
</comment>
<dbReference type="AlphaFoldDB" id="A0A2K3JX99"/>
<feature type="non-terminal residue" evidence="1">
    <location>
        <position position="197"/>
    </location>
</feature>
<evidence type="ECO:0000313" key="1">
    <source>
        <dbReference type="EMBL" id="PNX58642.1"/>
    </source>
</evidence>
<dbReference type="SUPFAM" id="SSF50249">
    <property type="entry name" value="Nucleic acid-binding proteins"/>
    <property type="match status" value="1"/>
</dbReference>
<gene>
    <name evidence="1" type="ORF">L195_g051010</name>
</gene>
<reference evidence="1 2" key="2">
    <citation type="journal article" date="2017" name="Front. Plant Sci.">
        <title>Gene Classification and Mining of Molecular Markers Useful in Red Clover (Trifolium pratense) Breeding.</title>
        <authorList>
            <person name="Istvanek J."/>
            <person name="Dluhosova J."/>
            <person name="Dluhos P."/>
            <person name="Patkova L."/>
            <person name="Nedelnik J."/>
            <person name="Repkova J."/>
        </authorList>
    </citation>
    <scope>NUCLEOTIDE SEQUENCE [LARGE SCALE GENOMIC DNA]</scope>
    <source>
        <strain evidence="2">cv. Tatra</strain>
        <tissue evidence="1">Young leaves</tissue>
    </source>
</reference>
<dbReference type="Proteomes" id="UP000236291">
    <property type="component" value="Unassembled WGS sequence"/>
</dbReference>